<dbReference type="AlphaFoldDB" id="A0A3S0U2U0"/>
<organism evidence="1 2">
    <name type="scientific">Peribacillus cavernae</name>
    <dbReference type="NCBI Taxonomy" id="1674310"/>
    <lineage>
        <taxon>Bacteria</taxon>
        <taxon>Bacillati</taxon>
        <taxon>Bacillota</taxon>
        <taxon>Bacilli</taxon>
        <taxon>Bacillales</taxon>
        <taxon>Bacillaceae</taxon>
        <taxon>Peribacillus</taxon>
    </lineage>
</organism>
<dbReference type="GO" id="GO:0016746">
    <property type="term" value="F:acyltransferase activity"/>
    <property type="evidence" value="ECO:0007669"/>
    <property type="project" value="InterPro"/>
</dbReference>
<dbReference type="EMBL" id="RYZZ01000012">
    <property type="protein sequence ID" value="RUQ29091.1"/>
    <property type="molecule type" value="Genomic_DNA"/>
</dbReference>
<comment type="caution">
    <text evidence="1">The sequence shown here is derived from an EMBL/GenBank/DDBJ whole genome shotgun (WGS) entry which is preliminary data.</text>
</comment>
<evidence type="ECO:0008006" key="3">
    <source>
        <dbReference type="Google" id="ProtNLM"/>
    </source>
</evidence>
<dbReference type="InterPro" id="IPR016039">
    <property type="entry name" value="Thiolase-like"/>
</dbReference>
<evidence type="ECO:0000313" key="2">
    <source>
        <dbReference type="Proteomes" id="UP000267430"/>
    </source>
</evidence>
<evidence type="ECO:0000313" key="1">
    <source>
        <dbReference type="EMBL" id="RUQ29091.1"/>
    </source>
</evidence>
<dbReference type="RefSeq" id="WP_126864846.1">
    <property type="nucleotide sequence ID" value="NZ_JAUSTX010000030.1"/>
</dbReference>
<keyword evidence="2" id="KW-1185">Reference proteome</keyword>
<name>A0A3S0U2U0_9BACI</name>
<dbReference type="SUPFAM" id="SSF53901">
    <property type="entry name" value="Thiolase-like"/>
    <property type="match status" value="1"/>
</dbReference>
<dbReference type="Gene3D" id="3.40.47.10">
    <property type="match status" value="1"/>
</dbReference>
<protein>
    <recommendedName>
        <fullName evidence="3">Chalcone/stilbene synthase C-terminal domain-containing protein</fullName>
    </recommendedName>
</protein>
<sequence length="44" mass="4768">MSSPTVIFVLKRFLERTIPKGDYGLAAALGPGFSSELLLLKWGS</sequence>
<accession>A0A3S0U2U0</accession>
<gene>
    <name evidence="1" type="ORF">ELQ35_10770</name>
</gene>
<dbReference type="Proteomes" id="UP000267430">
    <property type="component" value="Unassembled WGS sequence"/>
</dbReference>
<proteinExistence type="predicted"/>
<reference evidence="1 2" key="1">
    <citation type="submission" date="2018-12" db="EMBL/GenBank/DDBJ databases">
        <title>Bacillus chawlae sp. nov., Bacillus glennii sp. nov., and Bacillus saganii sp. nov. Isolated from the Vehicle Assembly Building at Kennedy Space Center where the Viking Spacecraft were Assembled.</title>
        <authorList>
            <person name="Seuylemezian A."/>
            <person name="Vaishampayan P."/>
        </authorList>
    </citation>
    <scope>NUCLEOTIDE SEQUENCE [LARGE SCALE GENOMIC DNA]</scope>
    <source>
        <strain evidence="1 2">L5</strain>
    </source>
</reference>